<dbReference type="InterPro" id="IPR022237">
    <property type="entry name" value="PsiD-like"/>
</dbReference>
<feature type="domain" description="L-tryptophan decarboxylase PsiD-like" evidence="3">
    <location>
        <begin position="69"/>
        <end position="205"/>
    </location>
</feature>
<dbReference type="GO" id="GO:0006646">
    <property type="term" value="P:phosphatidylethanolamine biosynthetic process"/>
    <property type="evidence" value="ECO:0007669"/>
    <property type="project" value="TreeGrafter"/>
</dbReference>
<keyword evidence="5" id="KW-1185">Reference proteome</keyword>
<sequence length="451" mass="50697">MTPFCGFSTPIAVLHSALQSIRRAVTRECTQDPKYFDTPDPNLTTIWLPKSQLKLRQLECEPRNQQLVPVLQEFQEIVESDPHIYMCFHQMFEQIPTKPPYDVDPGTFKPQIRDYKTFLRILNIIITQAPEFYTGPGDDNVGAPINAILIWPMATDAGISAFLNNKVNFQLRKVLQEYGAFLSSPNSCSCLTTAENGWLSPPAMALMPNFVESFRCNPMKPHFGFTSWDDFFTREFRPGVRPVQFPHDDSIINSACESQVYKIAFNVQLRDKFWIKDESYSLFHMLNGDPVAQEFVGGTVLQSFLSSVKYHRWHSPVNGTIGRIVHIPGSYYAASPSQGFRNPSGPDPSAASSSQGFITTVATRALIFIKANSKKIGLMCFMAIGMGEISSCEVTVRYGDKIKKGDQLGMFHFGGSSYCLIFRPDTKIRFYPEIVVSSDLLLNSAIAELIN</sequence>
<dbReference type="Proteomes" id="UP000054279">
    <property type="component" value="Unassembled WGS sequence"/>
</dbReference>
<evidence type="ECO:0000256" key="2">
    <source>
        <dbReference type="ARBA" id="ARBA00023239"/>
    </source>
</evidence>
<evidence type="ECO:0000313" key="4">
    <source>
        <dbReference type="EMBL" id="KIJ25168.1"/>
    </source>
</evidence>
<gene>
    <name evidence="4" type="ORF">M422DRAFT_77133</name>
</gene>
<reference evidence="4 5" key="1">
    <citation type="submission" date="2014-06" db="EMBL/GenBank/DDBJ databases">
        <title>Evolutionary Origins and Diversification of the Mycorrhizal Mutualists.</title>
        <authorList>
            <consortium name="DOE Joint Genome Institute"/>
            <consortium name="Mycorrhizal Genomics Consortium"/>
            <person name="Kohler A."/>
            <person name="Kuo A."/>
            <person name="Nagy L.G."/>
            <person name="Floudas D."/>
            <person name="Copeland A."/>
            <person name="Barry K.W."/>
            <person name="Cichocki N."/>
            <person name="Veneault-Fourrey C."/>
            <person name="LaButti K."/>
            <person name="Lindquist E.A."/>
            <person name="Lipzen A."/>
            <person name="Lundell T."/>
            <person name="Morin E."/>
            <person name="Murat C."/>
            <person name="Riley R."/>
            <person name="Ohm R."/>
            <person name="Sun H."/>
            <person name="Tunlid A."/>
            <person name="Henrissat B."/>
            <person name="Grigoriev I.V."/>
            <person name="Hibbett D.S."/>
            <person name="Martin F."/>
        </authorList>
    </citation>
    <scope>NUCLEOTIDE SEQUENCE [LARGE SCALE GENOMIC DNA]</scope>
    <source>
        <strain evidence="4 5">SS14</strain>
    </source>
</reference>
<dbReference type="OrthoDB" id="5973539at2759"/>
<dbReference type="Pfam" id="PF12588">
    <property type="entry name" value="PSDC"/>
    <property type="match status" value="1"/>
</dbReference>
<proteinExistence type="predicted"/>
<dbReference type="GO" id="GO:0004609">
    <property type="term" value="F:phosphatidylserine decarboxylase activity"/>
    <property type="evidence" value="ECO:0007669"/>
    <property type="project" value="InterPro"/>
</dbReference>
<dbReference type="AlphaFoldDB" id="A0A0C9T830"/>
<name>A0A0C9T830_SPHS4</name>
<dbReference type="Pfam" id="PF02666">
    <property type="entry name" value="PS_Dcarbxylase"/>
    <property type="match status" value="1"/>
</dbReference>
<dbReference type="PANTHER" id="PTHR10067:SF9">
    <property type="entry name" value="PHOSPHATIDYLSERINE DECARBOXYLASE FAMILY PROTEIN (AFU_ORTHOLOGUE AFUA_7G01730)"/>
    <property type="match status" value="1"/>
</dbReference>
<accession>A0A0C9T830</accession>
<dbReference type="GO" id="GO:0005739">
    <property type="term" value="C:mitochondrion"/>
    <property type="evidence" value="ECO:0007669"/>
    <property type="project" value="TreeGrafter"/>
</dbReference>
<organism evidence="4 5">
    <name type="scientific">Sphaerobolus stellatus (strain SS14)</name>
    <dbReference type="NCBI Taxonomy" id="990650"/>
    <lineage>
        <taxon>Eukaryota</taxon>
        <taxon>Fungi</taxon>
        <taxon>Dikarya</taxon>
        <taxon>Basidiomycota</taxon>
        <taxon>Agaricomycotina</taxon>
        <taxon>Agaricomycetes</taxon>
        <taxon>Phallomycetidae</taxon>
        <taxon>Geastrales</taxon>
        <taxon>Sphaerobolaceae</taxon>
        <taxon>Sphaerobolus</taxon>
    </lineage>
</organism>
<keyword evidence="1" id="KW-0210">Decarboxylase</keyword>
<keyword evidence="2" id="KW-0456">Lyase</keyword>
<dbReference type="InterPro" id="IPR003817">
    <property type="entry name" value="PS_Dcarbxylase"/>
</dbReference>
<dbReference type="HOGENOM" id="CLU_033450_1_0_1"/>
<protein>
    <recommendedName>
        <fullName evidence="3">L-tryptophan decarboxylase PsiD-like domain-containing protein</fullName>
    </recommendedName>
</protein>
<evidence type="ECO:0000259" key="3">
    <source>
        <dbReference type="Pfam" id="PF12588"/>
    </source>
</evidence>
<dbReference type="EMBL" id="KN837429">
    <property type="protein sequence ID" value="KIJ25168.1"/>
    <property type="molecule type" value="Genomic_DNA"/>
</dbReference>
<evidence type="ECO:0000256" key="1">
    <source>
        <dbReference type="ARBA" id="ARBA00022793"/>
    </source>
</evidence>
<evidence type="ECO:0000313" key="5">
    <source>
        <dbReference type="Proteomes" id="UP000054279"/>
    </source>
</evidence>
<dbReference type="PANTHER" id="PTHR10067">
    <property type="entry name" value="PHOSPHATIDYLSERINE DECARBOXYLASE"/>
    <property type="match status" value="1"/>
</dbReference>